<feature type="compositionally biased region" description="Low complexity" evidence="1">
    <location>
        <begin position="297"/>
        <end position="308"/>
    </location>
</feature>
<gene>
    <name evidence="2" type="ORF">BSTOLATCC_MIC58300</name>
</gene>
<accession>A0AAU9K6E0</accession>
<feature type="region of interest" description="Disordered" evidence="1">
    <location>
        <begin position="291"/>
        <end position="311"/>
    </location>
</feature>
<keyword evidence="3" id="KW-1185">Reference proteome</keyword>
<reference evidence="2" key="1">
    <citation type="submission" date="2021-09" db="EMBL/GenBank/DDBJ databases">
        <authorList>
            <consortium name="AG Swart"/>
            <person name="Singh M."/>
            <person name="Singh A."/>
            <person name="Seah K."/>
            <person name="Emmerich C."/>
        </authorList>
    </citation>
    <scope>NUCLEOTIDE SEQUENCE</scope>
    <source>
        <strain evidence="2">ATCC30299</strain>
    </source>
</reference>
<protein>
    <submittedName>
        <fullName evidence="2">Uncharacterized protein</fullName>
    </submittedName>
</protein>
<sequence length="370" mass="41688">MDKDPKVLSKSLIEAISAGDSEASIEILEKLISIDAEIKFRISPKKPKQEIKIKDIKPQQKEVKYNAQQGETRLPPSHEPRKAVFTGAPRIINNKDVPLPEEAFNLSKSQIYPNPNAYGQAIPNIPYQEWPPMPPRPVQPKSNNNPPFIQENPAFISKANIPNPSQNKQISSQNELNNLPNLNPAPLHKAGFPNPPQNELNDLPNLAPAPILNPYELAHQAPLPDLNAKPYKMAPQVLDPIPDININPVVPQKINVQQNIEKDPIPNKIVIQEINAKKNIEENEDFRDVLDKEMQGPPNNENNLLPPENENRRVVDLTEEELEQRKQEQAQKKYEIAKQLMEVTGTDLNTAIKISERVSSLEAAFQLFYG</sequence>
<feature type="region of interest" description="Disordered" evidence="1">
    <location>
        <begin position="60"/>
        <end position="81"/>
    </location>
</feature>
<dbReference type="Proteomes" id="UP001162131">
    <property type="component" value="Unassembled WGS sequence"/>
</dbReference>
<evidence type="ECO:0000256" key="1">
    <source>
        <dbReference type="SAM" id="MobiDB-lite"/>
    </source>
</evidence>
<name>A0AAU9K6E0_9CILI</name>
<dbReference type="EMBL" id="CAJZBQ010000056">
    <property type="protein sequence ID" value="CAG9333489.1"/>
    <property type="molecule type" value="Genomic_DNA"/>
</dbReference>
<organism evidence="2 3">
    <name type="scientific">Blepharisma stoltei</name>
    <dbReference type="NCBI Taxonomy" id="1481888"/>
    <lineage>
        <taxon>Eukaryota</taxon>
        <taxon>Sar</taxon>
        <taxon>Alveolata</taxon>
        <taxon>Ciliophora</taxon>
        <taxon>Postciliodesmatophora</taxon>
        <taxon>Heterotrichea</taxon>
        <taxon>Heterotrichida</taxon>
        <taxon>Blepharismidae</taxon>
        <taxon>Blepharisma</taxon>
    </lineage>
</organism>
<proteinExistence type="predicted"/>
<comment type="caution">
    <text evidence="2">The sequence shown here is derived from an EMBL/GenBank/DDBJ whole genome shotgun (WGS) entry which is preliminary data.</text>
</comment>
<dbReference type="AlphaFoldDB" id="A0AAU9K6E0"/>
<evidence type="ECO:0000313" key="2">
    <source>
        <dbReference type="EMBL" id="CAG9333489.1"/>
    </source>
</evidence>
<feature type="region of interest" description="Disordered" evidence="1">
    <location>
        <begin position="181"/>
        <end position="205"/>
    </location>
</feature>
<evidence type="ECO:0000313" key="3">
    <source>
        <dbReference type="Proteomes" id="UP001162131"/>
    </source>
</evidence>